<gene>
    <name evidence="9" type="ORF">DMN91_011898</name>
</gene>
<evidence type="ECO:0000259" key="8">
    <source>
        <dbReference type="Pfam" id="PF13359"/>
    </source>
</evidence>
<name>A0A3L8D777_OOCBI</name>
<evidence type="ECO:0000256" key="6">
    <source>
        <dbReference type="ARBA" id="ARBA00022801"/>
    </source>
</evidence>
<reference evidence="9" key="1">
    <citation type="journal article" date="2018" name="Genome Res.">
        <title>The genomic architecture and molecular evolution of ant odorant receptors.</title>
        <authorList>
            <person name="McKenzie S.K."/>
            <person name="Kronauer D.J.C."/>
        </authorList>
    </citation>
    <scope>NUCLEOTIDE SEQUENCE [LARGE SCALE GENOMIC DNA]</scope>
    <source>
        <strain evidence="9">Clonal line C1</strain>
    </source>
</reference>
<feature type="domain" description="DDE Tnp4" evidence="8">
    <location>
        <begin position="1"/>
        <end position="77"/>
    </location>
</feature>
<dbReference type="OrthoDB" id="2668416at2759"/>
<evidence type="ECO:0000256" key="4">
    <source>
        <dbReference type="ARBA" id="ARBA00022722"/>
    </source>
</evidence>
<dbReference type="Proteomes" id="UP000279307">
    <property type="component" value="Chromosome 12"/>
</dbReference>
<dbReference type="GO" id="GO:0046872">
    <property type="term" value="F:metal ion binding"/>
    <property type="evidence" value="ECO:0007669"/>
    <property type="project" value="UniProtKB-KW"/>
</dbReference>
<dbReference type="Pfam" id="PF13359">
    <property type="entry name" value="DDE_Tnp_4"/>
    <property type="match status" value="1"/>
</dbReference>
<dbReference type="InterPro" id="IPR027806">
    <property type="entry name" value="HARBI1_dom"/>
</dbReference>
<accession>A0A3L8D777</accession>
<evidence type="ECO:0000256" key="1">
    <source>
        <dbReference type="ARBA" id="ARBA00001968"/>
    </source>
</evidence>
<keyword evidence="7" id="KW-0539">Nucleus</keyword>
<evidence type="ECO:0000256" key="3">
    <source>
        <dbReference type="ARBA" id="ARBA00006958"/>
    </source>
</evidence>
<evidence type="ECO:0000256" key="7">
    <source>
        <dbReference type="ARBA" id="ARBA00023242"/>
    </source>
</evidence>
<protein>
    <recommendedName>
        <fullName evidence="8">DDE Tnp4 domain-containing protein</fullName>
    </recommendedName>
</protein>
<comment type="cofactor">
    <cofactor evidence="1">
        <name>a divalent metal cation</name>
        <dbReference type="ChEBI" id="CHEBI:60240"/>
    </cofactor>
</comment>
<evidence type="ECO:0000256" key="2">
    <source>
        <dbReference type="ARBA" id="ARBA00004123"/>
    </source>
</evidence>
<dbReference type="GO" id="GO:0004518">
    <property type="term" value="F:nuclease activity"/>
    <property type="evidence" value="ECO:0007669"/>
    <property type="project" value="UniProtKB-KW"/>
</dbReference>
<comment type="subcellular location">
    <subcellularLocation>
        <location evidence="2">Nucleus</location>
    </subcellularLocation>
</comment>
<proteinExistence type="inferred from homology"/>
<organism evidence="9">
    <name type="scientific">Ooceraea biroi</name>
    <name type="common">Clonal raider ant</name>
    <name type="synonym">Cerapachys biroi</name>
    <dbReference type="NCBI Taxonomy" id="2015173"/>
    <lineage>
        <taxon>Eukaryota</taxon>
        <taxon>Metazoa</taxon>
        <taxon>Ecdysozoa</taxon>
        <taxon>Arthropoda</taxon>
        <taxon>Hexapoda</taxon>
        <taxon>Insecta</taxon>
        <taxon>Pterygota</taxon>
        <taxon>Neoptera</taxon>
        <taxon>Endopterygota</taxon>
        <taxon>Hymenoptera</taxon>
        <taxon>Apocrita</taxon>
        <taxon>Aculeata</taxon>
        <taxon>Formicoidea</taxon>
        <taxon>Formicidae</taxon>
        <taxon>Dorylinae</taxon>
        <taxon>Ooceraea</taxon>
    </lineage>
</organism>
<keyword evidence="5" id="KW-0479">Metal-binding</keyword>
<keyword evidence="4" id="KW-0540">Nuclease</keyword>
<comment type="similarity">
    <text evidence="3">Belongs to the HARBI1 family.</text>
</comment>
<dbReference type="AlphaFoldDB" id="A0A3L8D777"/>
<dbReference type="EMBL" id="QOIP01000012">
    <property type="protein sequence ID" value="RLU16139.1"/>
    <property type="molecule type" value="Genomic_DNA"/>
</dbReference>
<reference evidence="9" key="2">
    <citation type="submission" date="2018-07" db="EMBL/GenBank/DDBJ databases">
        <authorList>
            <person name="Mckenzie S.K."/>
            <person name="Kronauer D.J.C."/>
        </authorList>
    </citation>
    <scope>NUCLEOTIDE SEQUENCE</scope>
    <source>
        <strain evidence="9">Clonal line C1</strain>
    </source>
</reference>
<evidence type="ECO:0000313" key="9">
    <source>
        <dbReference type="EMBL" id="RLU16139.1"/>
    </source>
</evidence>
<evidence type="ECO:0000256" key="5">
    <source>
        <dbReference type="ARBA" id="ARBA00022723"/>
    </source>
</evidence>
<sequence length="138" mass="16445">MGDPAYPLLPWLMKGYTKCNQLTPEEESFNAYLNSGRVCIEIAFGRLKARWRRLLKRIDLHYTYVPYVVSACCILHNIVEERKERFLQTWQQAVDELNVQFQQPRSLRARNLDDFNAHMIKDALKDYLAENFELRKTF</sequence>
<keyword evidence="6" id="KW-0378">Hydrolase</keyword>
<dbReference type="PANTHER" id="PTHR22930">
    <property type="match status" value="1"/>
</dbReference>
<dbReference type="GO" id="GO:0016787">
    <property type="term" value="F:hydrolase activity"/>
    <property type="evidence" value="ECO:0007669"/>
    <property type="project" value="UniProtKB-KW"/>
</dbReference>
<dbReference type="PANTHER" id="PTHR22930:SF85">
    <property type="entry name" value="GH03217P-RELATED"/>
    <property type="match status" value="1"/>
</dbReference>
<dbReference type="GO" id="GO:0005634">
    <property type="term" value="C:nucleus"/>
    <property type="evidence" value="ECO:0007669"/>
    <property type="project" value="UniProtKB-SubCell"/>
</dbReference>
<comment type="caution">
    <text evidence="9">The sequence shown here is derived from an EMBL/GenBank/DDBJ whole genome shotgun (WGS) entry which is preliminary data.</text>
</comment>
<dbReference type="InterPro" id="IPR045249">
    <property type="entry name" value="HARBI1-like"/>
</dbReference>